<dbReference type="EMBL" id="PJCH01000011">
    <property type="protein sequence ID" value="PQA86945.1"/>
    <property type="molecule type" value="Genomic_DNA"/>
</dbReference>
<dbReference type="Gene3D" id="3.10.450.50">
    <property type="match status" value="1"/>
</dbReference>
<dbReference type="AlphaFoldDB" id="A0A2S7K373"/>
<keyword evidence="3" id="KW-1185">Reference proteome</keyword>
<evidence type="ECO:0000313" key="2">
    <source>
        <dbReference type="EMBL" id="PQA86945.1"/>
    </source>
</evidence>
<sequence>MSELEEMKSALAALQHRVGALEDVNAIRKLHYAYGYYMDFCQYDEVVQLFAKDGEAVFLSGVYKGHEGVARLYKTWFQNYFTKGEPGPKYGFLLDHFQMQDIVTVADDRKTAKARFRALLLGGNHESRDYHPEGLPDQFYEAGLYENDYVREDGVWKIKRLDYVVQWQAEYEKGWAHTIAHLQPAEKTYPQNPIGPDELLPEQRQTWPYRQDMPLHFAHPVVGAKMK</sequence>
<accession>A0A2S7K373</accession>
<evidence type="ECO:0000313" key="3">
    <source>
        <dbReference type="Proteomes" id="UP000239504"/>
    </source>
</evidence>
<protein>
    <submittedName>
        <fullName evidence="2">Nuclear transport factor 2 family protein</fullName>
    </submittedName>
</protein>
<dbReference type="InterPro" id="IPR032710">
    <property type="entry name" value="NTF2-like_dom_sf"/>
</dbReference>
<dbReference type="OrthoDB" id="7541204at2"/>
<dbReference type="Proteomes" id="UP000239504">
    <property type="component" value="Unassembled WGS sequence"/>
</dbReference>
<dbReference type="InterPro" id="IPR037401">
    <property type="entry name" value="SnoaL-like"/>
</dbReference>
<evidence type="ECO:0000259" key="1">
    <source>
        <dbReference type="Pfam" id="PF13577"/>
    </source>
</evidence>
<dbReference type="SUPFAM" id="SSF54427">
    <property type="entry name" value="NTF2-like"/>
    <property type="match status" value="1"/>
</dbReference>
<dbReference type="Pfam" id="PF13577">
    <property type="entry name" value="SnoaL_4"/>
    <property type="match status" value="1"/>
</dbReference>
<dbReference type="RefSeq" id="WP_104831062.1">
    <property type="nucleotide sequence ID" value="NZ_PJCH01000011.1"/>
</dbReference>
<comment type="caution">
    <text evidence="2">The sequence shown here is derived from an EMBL/GenBank/DDBJ whole genome shotgun (WGS) entry which is preliminary data.</text>
</comment>
<reference evidence="2 3" key="1">
    <citation type="submission" date="2017-12" db="EMBL/GenBank/DDBJ databases">
        <authorList>
            <person name="Hurst M.R.H."/>
        </authorList>
    </citation>
    <scope>NUCLEOTIDE SEQUENCE [LARGE SCALE GENOMIC DNA]</scope>
    <source>
        <strain evidence="2 3">SY-3-19</strain>
    </source>
</reference>
<feature type="domain" description="SnoaL-like" evidence="1">
    <location>
        <begin position="20"/>
        <end position="161"/>
    </location>
</feature>
<name>A0A2S7K373_9PROT</name>
<proteinExistence type="predicted"/>
<gene>
    <name evidence="2" type="ORF">CW354_15905</name>
</gene>
<organism evidence="2 3">
    <name type="scientific">Hyphococcus luteus</name>
    <dbReference type="NCBI Taxonomy" id="2058213"/>
    <lineage>
        <taxon>Bacteria</taxon>
        <taxon>Pseudomonadati</taxon>
        <taxon>Pseudomonadota</taxon>
        <taxon>Alphaproteobacteria</taxon>
        <taxon>Parvularculales</taxon>
        <taxon>Parvularculaceae</taxon>
        <taxon>Hyphococcus</taxon>
    </lineage>
</organism>